<reference evidence="1" key="1">
    <citation type="journal article" date="2019" name="bioRxiv">
        <title>The Genome of the Zebra Mussel, Dreissena polymorpha: A Resource for Invasive Species Research.</title>
        <authorList>
            <person name="McCartney M.A."/>
            <person name="Auch B."/>
            <person name="Kono T."/>
            <person name="Mallez S."/>
            <person name="Zhang Y."/>
            <person name="Obille A."/>
            <person name="Becker A."/>
            <person name="Abrahante J.E."/>
            <person name="Garbe J."/>
            <person name="Badalamenti J.P."/>
            <person name="Herman A."/>
            <person name="Mangelson H."/>
            <person name="Liachko I."/>
            <person name="Sullivan S."/>
            <person name="Sone E.D."/>
            <person name="Koren S."/>
            <person name="Silverstein K.A.T."/>
            <person name="Beckman K.B."/>
            <person name="Gohl D.M."/>
        </authorList>
    </citation>
    <scope>NUCLEOTIDE SEQUENCE</scope>
    <source>
        <strain evidence="1">Duluth1</strain>
        <tissue evidence="1">Whole animal</tissue>
    </source>
</reference>
<accession>A0A9D4KBV2</accession>
<evidence type="ECO:0000313" key="1">
    <source>
        <dbReference type="EMBL" id="KAH3836918.1"/>
    </source>
</evidence>
<protein>
    <submittedName>
        <fullName evidence="1">Uncharacterized protein</fullName>
    </submittedName>
</protein>
<comment type="caution">
    <text evidence="1">The sequence shown here is derived from an EMBL/GenBank/DDBJ whole genome shotgun (WGS) entry which is preliminary data.</text>
</comment>
<sequence>MGRYSVLSYVRDFTELSFNAGVCFFTLHTKRFKFYELSRSAAPACPLTTISSCSVCPENSAGNLLITKKPDGCYNLVDPRGSSRLIEGLKEYSGRGGI</sequence>
<name>A0A9D4KBV2_DREPO</name>
<dbReference type="AlphaFoldDB" id="A0A9D4KBV2"/>
<proteinExistence type="predicted"/>
<reference evidence="1" key="2">
    <citation type="submission" date="2020-11" db="EMBL/GenBank/DDBJ databases">
        <authorList>
            <person name="McCartney M.A."/>
            <person name="Auch B."/>
            <person name="Kono T."/>
            <person name="Mallez S."/>
            <person name="Becker A."/>
            <person name="Gohl D.M."/>
            <person name="Silverstein K.A.T."/>
            <person name="Koren S."/>
            <person name="Bechman K.B."/>
            <person name="Herman A."/>
            <person name="Abrahante J.E."/>
            <person name="Garbe J."/>
        </authorList>
    </citation>
    <scope>NUCLEOTIDE SEQUENCE</scope>
    <source>
        <strain evidence="1">Duluth1</strain>
        <tissue evidence="1">Whole animal</tissue>
    </source>
</reference>
<dbReference type="Proteomes" id="UP000828390">
    <property type="component" value="Unassembled WGS sequence"/>
</dbReference>
<organism evidence="1 2">
    <name type="scientific">Dreissena polymorpha</name>
    <name type="common">Zebra mussel</name>
    <name type="synonym">Mytilus polymorpha</name>
    <dbReference type="NCBI Taxonomy" id="45954"/>
    <lineage>
        <taxon>Eukaryota</taxon>
        <taxon>Metazoa</taxon>
        <taxon>Spiralia</taxon>
        <taxon>Lophotrochozoa</taxon>
        <taxon>Mollusca</taxon>
        <taxon>Bivalvia</taxon>
        <taxon>Autobranchia</taxon>
        <taxon>Heteroconchia</taxon>
        <taxon>Euheterodonta</taxon>
        <taxon>Imparidentia</taxon>
        <taxon>Neoheterodontei</taxon>
        <taxon>Myida</taxon>
        <taxon>Dreissenoidea</taxon>
        <taxon>Dreissenidae</taxon>
        <taxon>Dreissena</taxon>
    </lineage>
</organism>
<dbReference type="EMBL" id="JAIWYP010000004">
    <property type="protein sequence ID" value="KAH3836918.1"/>
    <property type="molecule type" value="Genomic_DNA"/>
</dbReference>
<keyword evidence="2" id="KW-1185">Reference proteome</keyword>
<evidence type="ECO:0000313" key="2">
    <source>
        <dbReference type="Proteomes" id="UP000828390"/>
    </source>
</evidence>
<gene>
    <name evidence="1" type="ORF">DPMN_110294</name>
</gene>